<organism evidence="1 2">
    <name type="scientific">Nelumbo nucifera</name>
    <name type="common">Sacred lotus</name>
    <dbReference type="NCBI Taxonomy" id="4432"/>
    <lineage>
        <taxon>Eukaryota</taxon>
        <taxon>Viridiplantae</taxon>
        <taxon>Streptophyta</taxon>
        <taxon>Embryophyta</taxon>
        <taxon>Tracheophyta</taxon>
        <taxon>Spermatophyta</taxon>
        <taxon>Magnoliopsida</taxon>
        <taxon>Proteales</taxon>
        <taxon>Nelumbonaceae</taxon>
        <taxon>Nelumbo</taxon>
    </lineage>
</organism>
<protein>
    <submittedName>
        <fullName evidence="1">Uncharacterized protein</fullName>
    </submittedName>
</protein>
<sequence>MKKREHTRFNVVQHFVPMSIGDLCKTKCLPEPLPPPNVFSLQLLDIAPLHVLGVLGERFLATFGFAEISPVLKVTIEVS</sequence>
<reference evidence="1 2" key="1">
    <citation type="journal article" date="2020" name="Mol. Biol. Evol.">
        <title>Distinct Expression and Methylation Patterns for Genes with Different Fates following a Single Whole-Genome Duplication in Flowering Plants.</title>
        <authorList>
            <person name="Shi T."/>
            <person name="Rahmani R.S."/>
            <person name="Gugger P.F."/>
            <person name="Wang M."/>
            <person name="Li H."/>
            <person name="Zhang Y."/>
            <person name="Li Z."/>
            <person name="Wang Q."/>
            <person name="Van de Peer Y."/>
            <person name="Marchal K."/>
            <person name="Chen J."/>
        </authorList>
    </citation>
    <scope>NUCLEOTIDE SEQUENCE [LARGE SCALE GENOMIC DNA]</scope>
    <source>
        <tissue evidence="1">Leaf</tissue>
    </source>
</reference>
<accession>A0A823A320</accession>
<comment type="caution">
    <text evidence="1">The sequence shown here is derived from an EMBL/GenBank/DDBJ whole genome shotgun (WGS) entry which is preliminary data.</text>
</comment>
<dbReference type="AlphaFoldDB" id="A0A823A320"/>
<proteinExistence type="predicted"/>
<evidence type="ECO:0000313" key="1">
    <source>
        <dbReference type="EMBL" id="DAD48478.1"/>
    </source>
</evidence>
<evidence type="ECO:0000313" key="2">
    <source>
        <dbReference type="Proteomes" id="UP000607653"/>
    </source>
</evidence>
<keyword evidence="2" id="KW-1185">Reference proteome</keyword>
<dbReference type="Proteomes" id="UP000607653">
    <property type="component" value="Unassembled WGS sequence"/>
</dbReference>
<name>A0A823A320_NELNU</name>
<gene>
    <name evidence="1" type="ORF">HUJ06_018415</name>
</gene>
<dbReference type="EMBL" id="DUZY01000008">
    <property type="protein sequence ID" value="DAD48478.1"/>
    <property type="molecule type" value="Genomic_DNA"/>
</dbReference>